<evidence type="ECO:0000256" key="2">
    <source>
        <dbReference type="PROSITE-ProRule" id="PRU00169"/>
    </source>
</evidence>
<dbReference type="EMBL" id="CP024923">
    <property type="protein sequence ID" value="ATY30960.1"/>
    <property type="molecule type" value="Genomic_DNA"/>
</dbReference>
<dbReference type="RefSeq" id="WP_100280771.1">
    <property type="nucleotide sequence ID" value="NZ_CP024923.1"/>
</dbReference>
<dbReference type="InterPro" id="IPR001789">
    <property type="entry name" value="Sig_transdc_resp-reg_receiver"/>
</dbReference>
<dbReference type="KEGG" id="sphc:CVN68_02290"/>
<dbReference type="OrthoDB" id="582170at2"/>
<feature type="domain" description="Response regulatory" evidence="3">
    <location>
        <begin position="14"/>
        <end position="125"/>
    </location>
</feature>
<dbReference type="InterPro" id="IPR011006">
    <property type="entry name" value="CheY-like_superfamily"/>
</dbReference>
<dbReference type="Gene3D" id="3.40.50.2300">
    <property type="match status" value="1"/>
</dbReference>
<accession>A0A2K8MAQ6</accession>
<evidence type="ECO:0000256" key="1">
    <source>
        <dbReference type="ARBA" id="ARBA00022553"/>
    </source>
</evidence>
<keyword evidence="1" id="KW-0597">Phosphoprotein</keyword>
<dbReference type="SMART" id="SM00448">
    <property type="entry name" value="REC"/>
    <property type="match status" value="1"/>
</dbReference>
<dbReference type="PANTHER" id="PTHR44591">
    <property type="entry name" value="STRESS RESPONSE REGULATOR PROTEIN 1"/>
    <property type="match status" value="1"/>
</dbReference>
<dbReference type="SUPFAM" id="SSF52172">
    <property type="entry name" value="CheY-like"/>
    <property type="match status" value="1"/>
</dbReference>
<dbReference type="PROSITE" id="PS50110">
    <property type="entry name" value="RESPONSE_REGULATORY"/>
    <property type="match status" value="1"/>
</dbReference>
<dbReference type="Pfam" id="PF00072">
    <property type="entry name" value="Response_reg"/>
    <property type="match status" value="1"/>
</dbReference>
<proteinExistence type="predicted"/>
<dbReference type="Proteomes" id="UP000229081">
    <property type="component" value="Chromosome"/>
</dbReference>
<protein>
    <recommendedName>
        <fullName evidence="3">Response regulatory domain-containing protein</fullName>
    </recommendedName>
</protein>
<evidence type="ECO:0000313" key="5">
    <source>
        <dbReference type="Proteomes" id="UP000229081"/>
    </source>
</evidence>
<dbReference type="PANTHER" id="PTHR44591:SF3">
    <property type="entry name" value="RESPONSE REGULATORY DOMAIN-CONTAINING PROTEIN"/>
    <property type="match status" value="1"/>
</dbReference>
<reference evidence="4 5" key="1">
    <citation type="submission" date="2017-11" db="EMBL/GenBank/DDBJ databases">
        <title>Complete genome sequence of Sphingomonas sp. Strain Cra20, a psychrotolerant potential plant growth promoting rhizobacteria.</title>
        <authorList>
            <person name="Luo Y."/>
        </authorList>
    </citation>
    <scope>NUCLEOTIDE SEQUENCE [LARGE SCALE GENOMIC DNA]</scope>
    <source>
        <strain evidence="4 5">Cra20</strain>
    </source>
</reference>
<dbReference type="GO" id="GO:0000160">
    <property type="term" value="P:phosphorelay signal transduction system"/>
    <property type="evidence" value="ECO:0007669"/>
    <property type="project" value="InterPro"/>
</dbReference>
<name>A0A2K8MAQ6_9SPHN</name>
<gene>
    <name evidence="4" type="ORF">CVN68_02290</name>
</gene>
<dbReference type="InterPro" id="IPR050595">
    <property type="entry name" value="Bact_response_regulator"/>
</dbReference>
<comment type="caution">
    <text evidence="2">Lacks conserved residue(s) required for the propagation of feature annotation.</text>
</comment>
<organism evidence="4 5">
    <name type="scientific">Sphingomonas psychrotolerans</name>
    <dbReference type="NCBI Taxonomy" id="1327635"/>
    <lineage>
        <taxon>Bacteria</taxon>
        <taxon>Pseudomonadati</taxon>
        <taxon>Pseudomonadota</taxon>
        <taxon>Alphaproteobacteria</taxon>
        <taxon>Sphingomonadales</taxon>
        <taxon>Sphingomonadaceae</taxon>
        <taxon>Sphingomonas</taxon>
    </lineage>
</organism>
<evidence type="ECO:0000259" key="3">
    <source>
        <dbReference type="PROSITE" id="PS50110"/>
    </source>
</evidence>
<sequence length="154" mass="16490">MIMTAQQDGTATQTLMIVEDEALVAITLRDELQESGYKVLDLTDRHAEALEVAKAEKPALALVNIRLAGRDDGIQLAEQLKALGIPVLFISGQVSRASSAKTVAIGSMPKPYDAAEMVLAVAYLLARLRGDASLPRPDQLEVFDEEGFDLAPAA</sequence>
<dbReference type="AlphaFoldDB" id="A0A2K8MAQ6"/>
<evidence type="ECO:0000313" key="4">
    <source>
        <dbReference type="EMBL" id="ATY30960.1"/>
    </source>
</evidence>
<keyword evidence="5" id="KW-1185">Reference proteome</keyword>